<evidence type="ECO:0000313" key="1">
    <source>
        <dbReference type="EMBL" id="VAX38853.1"/>
    </source>
</evidence>
<protein>
    <recommendedName>
        <fullName evidence="2">DNA binding HTH domain-containing protein</fullName>
    </recommendedName>
</protein>
<feature type="non-terminal residue" evidence="1">
    <location>
        <position position="1"/>
    </location>
</feature>
<dbReference type="AlphaFoldDB" id="A0A3B1DPR9"/>
<accession>A0A3B1DPR9</accession>
<proteinExistence type="predicted"/>
<name>A0A3B1DPR9_9ZZZZ</name>
<sequence length="84" mass="9581">TELWARRCTKAGRIICATKHRDHATLIAEALDVIAASGWDVRKAATRLCCTQTQLVRLLAEHPPAFELLNRERETRGLRHLHSR</sequence>
<gene>
    <name evidence="1" type="ORF">MNBD_PLANCTO03-1776</name>
</gene>
<dbReference type="EMBL" id="UOGK01000163">
    <property type="protein sequence ID" value="VAX38853.1"/>
    <property type="molecule type" value="Genomic_DNA"/>
</dbReference>
<evidence type="ECO:0008006" key="2">
    <source>
        <dbReference type="Google" id="ProtNLM"/>
    </source>
</evidence>
<reference evidence="1" key="1">
    <citation type="submission" date="2018-06" db="EMBL/GenBank/DDBJ databases">
        <authorList>
            <person name="Zhirakovskaya E."/>
        </authorList>
    </citation>
    <scope>NUCLEOTIDE SEQUENCE</scope>
</reference>
<organism evidence="1">
    <name type="scientific">hydrothermal vent metagenome</name>
    <dbReference type="NCBI Taxonomy" id="652676"/>
    <lineage>
        <taxon>unclassified sequences</taxon>
        <taxon>metagenomes</taxon>
        <taxon>ecological metagenomes</taxon>
    </lineage>
</organism>